<evidence type="ECO:0000256" key="2">
    <source>
        <dbReference type="ARBA" id="ARBA00022692"/>
    </source>
</evidence>
<keyword evidence="3 5" id="KW-1133">Transmembrane helix</keyword>
<dbReference type="GO" id="GO:0016020">
    <property type="term" value="C:membrane"/>
    <property type="evidence" value="ECO:0007669"/>
    <property type="project" value="UniProtKB-SubCell"/>
</dbReference>
<reference evidence="6" key="1">
    <citation type="submission" date="2021-02" db="EMBL/GenBank/DDBJ databases">
        <authorList>
            <person name="Nowell W R."/>
        </authorList>
    </citation>
    <scope>NUCLEOTIDE SEQUENCE</scope>
</reference>
<dbReference type="InterPro" id="IPR018499">
    <property type="entry name" value="Tetraspanin/Peripherin"/>
</dbReference>
<protein>
    <recommendedName>
        <fullName evidence="8">Tetraspanin</fullName>
    </recommendedName>
</protein>
<dbReference type="OrthoDB" id="10046603at2759"/>
<feature type="transmembrane region" description="Helical" evidence="5">
    <location>
        <begin position="402"/>
        <end position="425"/>
    </location>
</feature>
<dbReference type="Pfam" id="PF00335">
    <property type="entry name" value="Tetraspanin"/>
    <property type="match status" value="2"/>
</dbReference>
<sequence length="609" mass="68436">MFGPNYAPFAAFMQEFSEFAQTQKTIAMKQNDIIENFLSYHQQQYPKKTTLNEQELQHVFTFGTWSNGKLVGCSLIILSIYLATIRDVTDPVLAFIRAYSRINGDMFQYFNIIMGLIGIGALYIGAVTAYCSGLFGHSTIVTRVALIFNIIGLLSSVILICIVLFMGDTMKASLPVILESNVGNFESDTSTNSLSYAWTLMHKKYHCCIDGVLRTGQTVANRSRTFASLHPGWLVPESCCISMQEFSEFAQTQKTIAMKQNDIIENFLSYHQQQYPKKTTLNEQELQHVFTFGTWSNGKKLFSSNPQFFMSNRWCIILVFTCMIIFLLVLGCSLIILSIYLATIRDVTDPVLAFIRAYSRINGDMFQYFNIIMGLIAIGALYIGAVIAYCSGLLGHSTIVTIVALVFNIIGLLSSVILICIVLFMGDTMKASLPVILESNVGNFESDTSTNSLSYSWTLMHKKYHCCIDGVLKTGQTVANRSRTFASLHPGWLVPESCCISTNNLCVQVPTMLTNISGIIYLMNLKIAIHRMNTNNNELVKSLFALKSRNLASIHNDLTKNPFDKSQQIKTDRKTKEKQHLHIPGYFPITPTILQIRKPEQSTYLHYGL</sequence>
<comment type="caution">
    <text evidence="6">The sequence shown here is derived from an EMBL/GenBank/DDBJ whole genome shotgun (WGS) entry which is preliminary data.</text>
</comment>
<accession>A0A813YL78</accession>
<evidence type="ECO:0000313" key="6">
    <source>
        <dbReference type="EMBL" id="CAF0885805.1"/>
    </source>
</evidence>
<dbReference type="EMBL" id="CAJNON010000057">
    <property type="protein sequence ID" value="CAF0885805.1"/>
    <property type="molecule type" value="Genomic_DNA"/>
</dbReference>
<evidence type="ECO:0000256" key="4">
    <source>
        <dbReference type="ARBA" id="ARBA00023136"/>
    </source>
</evidence>
<dbReference type="InterPro" id="IPR036259">
    <property type="entry name" value="MFS_trans_sf"/>
</dbReference>
<gene>
    <name evidence="6" type="ORF">VCS650_LOCUS8500</name>
</gene>
<name>A0A813YL78_9BILA</name>
<evidence type="ECO:0000313" key="7">
    <source>
        <dbReference type="Proteomes" id="UP000663891"/>
    </source>
</evidence>
<organism evidence="6 7">
    <name type="scientific">Adineta steineri</name>
    <dbReference type="NCBI Taxonomy" id="433720"/>
    <lineage>
        <taxon>Eukaryota</taxon>
        <taxon>Metazoa</taxon>
        <taxon>Spiralia</taxon>
        <taxon>Gnathifera</taxon>
        <taxon>Rotifera</taxon>
        <taxon>Eurotatoria</taxon>
        <taxon>Bdelloidea</taxon>
        <taxon>Adinetida</taxon>
        <taxon>Adinetidae</taxon>
        <taxon>Adineta</taxon>
    </lineage>
</organism>
<comment type="subcellular location">
    <subcellularLocation>
        <location evidence="1">Membrane</location>
        <topology evidence="1">Multi-pass membrane protein</topology>
    </subcellularLocation>
</comment>
<keyword evidence="2 5" id="KW-0812">Transmembrane</keyword>
<feature type="transmembrane region" description="Helical" evidence="5">
    <location>
        <begin position="106"/>
        <end position="126"/>
    </location>
</feature>
<feature type="transmembrane region" description="Helical" evidence="5">
    <location>
        <begin position="314"/>
        <end position="342"/>
    </location>
</feature>
<feature type="transmembrane region" description="Helical" evidence="5">
    <location>
        <begin position="146"/>
        <end position="166"/>
    </location>
</feature>
<dbReference type="Proteomes" id="UP000663891">
    <property type="component" value="Unassembled WGS sequence"/>
</dbReference>
<evidence type="ECO:0000256" key="5">
    <source>
        <dbReference type="SAM" id="Phobius"/>
    </source>
</evidence>
<feature type="transmembrane region" description="Helical" evidence="5">
    <location>
        <begin position="368"/>
        <end position="390"/>
    </location>
</feature>
<evidence type="ECO:0000256" key="3">
    <source>
        <dbReference type="ARBA" id="ARBA00022989"/>
    </source>
</evidence>
<keyword evidence="4 5" id="KW-0472">Membrane</keyword>
<dbReference type="SUPFAM" id="SSF103473">
    <property type="entry name" value="MFS general substrate transporter"/>
    <property type="match status" value="1"/>
</dbReference>
<dbReference type="AlphaFoldDB" id="A0A813YL78"/>
<evidence type="ECO:0000256" key="1">
    <source>
        <dbReference type="ARBA" id="ARBA00004141"/>
    </source>
</evidence>
<proteinExistence type="predicted"/>
<evidence type="ECO:0008006" key="8">
    <source>
        <dbReference type="Google" id="ProtNLM"/>
    </source>
</evidence>